<dbReference type="Pfam" id="PF13424">
    <property type="entry name" value="TPR_12"/>
    <property type="match status" value="2"/>
</dbReference>
<dbReference type="CDD" id="cd00082">
    <property type="entry name" value="HisKA"/>
    <property type="match status" value="1"/>
</dbReference>
<dbReference type="InterPro" id="IPR005467">
    <property type="entry name" value="His_kinase_dom"/>
</dbReference>
<feature type="repeat" description="TPR" evidence="4">
    <location>
        <begin position="206"/>
        <end position="239"/>
    </location>
</feature>
<dbReference type="InterPro" id="IPR036890">
    <property type="entry name" value="HATPase_C_sf"/>
</dbReference>
<evidence type="ECO:0000256" key="3">
    <source>
        <dbReference type="ARBA" id="ARBA00022553"/>
    </source>
</evidence>
<feature type="chain" id="PRO_5026296145" description="histidine kinase" evidence="7">
    <location>
        <begin position="23"/>
        <end position="631"/>
    </location>
</feature>
<evidence type="ECO:0000256" key="4">
    <source>
        <dbReference type="PROSITE-ProRule" id="PRU00339"/>
    </source>
</evidence>
<proteinExistence type="predicted"/>
<gene>
    <name evidence="9" type="ORF">GLV81_00320</name>
</gene>
<dbReference type="AlphaFoldDB" id="A0A6I6GEE9"/>
<dbReference type="Pfam" id="PF00512">
    <property type="entry name" value="HisKA"/>
    <property type="match status" value="1"/>
</dbReference>
<keyword evidence="4" id="KW-0802">TPR repeat</keyword>
<dbReference type="EMBL" id="CP046566">
    <property type="protein sequence ID" value="QGW26755.1"/>
    <property type="molecule type" value="Genomic_DNA"/>
</dbReference>
<feature type="transmembrane region" description="Helical" evidence="6">
    <location>
        <begin position="354"/>
        <end position="373"/>
    </location>
</feature>
<dbReference type="SMART" id="SM00388">
    <property type="entry name" value="HisKA"/>
    <property type="match status" value="1"/>
</dbReference>
<evidence type="ECO:0000313" key="9">
    <source>
        <dbReference type="EMBL" id="QGW26755.1"/>
    </source>
</evidence>
<feature type="repeat" description="TPR" evidence="4">
    <location>
        <begin position="126"/>
        <end position="159"/>
    </location>
</feature>
<protein>
    <recommendedName>
        <fullName evidence="2">histidine kinase</fullName>
        <ecNumber evidence="2">2.7.13.3</ecNumber>
    </recommendedName>
</protein>
<organism evidence="9 10">
    <name type="scientific">Phnomibacter ginsenosidimutans</name>
    <dbReference type="NCBI Taxonomy" id="2676868"/>
    <lineage>
        <taxon>Bacteria</taxon>
        <taxon>Pseudomonadati</taxon>
        <taxon>Bacteroidota</taxon>
        <taxon>Chitinophagia</taxon>
        <taxon>Chitinophagales</taxon>
        <taxon>Chitinophagaceae</taxon>
        <taxon>Phnomibacter</taxon>
    </lineage>
</organism>
<dbReference type="InterPro" id="IPR003661">
    <property type="entry name" value="HisK_dim/P_dom"/>
</dbReference>
<dbReference type="Pfam" id="PF02518">
    <property type="entry name" value="HATPase_c"/>
    <property type="match status" value="1"/>
</dbReference>
<dbReference type="InterPro" id="IPR004358">
    <property type="entry name" value="Sig_transdc_His_kin-like_C"/>
</dbReference>
<keyword evidence="10" id="KW-1185">Reference proteome</keyword>
<dbReference type="InterPro" id="IPR003594">
    <property type="entry name" value="HATPase_dom"/>
</dbReference>
<evidence type="ECO:0000256" key="5">
    <source>
        <dbReference type="SAM" id="Coils"/>
    </source>
</evidence>
<dbReference type="KEGG" id="fls:GLV81_00320"/>
<dbReference type="SUPFAM" id="SSF47384">
    <property type="entry name" value="Homodimeric domain of signal transducing histidine kinase"/>
    <property type="match status" value="1"/>
</dbReference>
<dbReference type="Gene3D" id="3.30.565.10">
    <property type="entry name" value="Histidine kinase-like ATPase, C-terminal domain"/>
    <property type="match status" value="1"/>
</dbReference>
<dbReference type="InterPro" id="IPR019734">
    <property type="entry name" value="TPR_rpt"/>
</dbReference>
<keyword evidence="5" id="KW-0175">Coiled coil</keyword>
<dbReference type="SMART" id="SM00028">
    <property type="entry name" value="TPR"/>
    <property type="match status" value="5"/>
</dbReference>
<feature type="domain" description="Histidine kinase" evidence="8">
    <location>
        <begin position="410"/>
        <end position="627"/>
    </location>
</feature>
<keyword evidence="6" id="KW-1133">Transmembrane helix</keyword>
<dbReference type="PANTHER" id="PTHR43547:SF2">
    <property type="entry name" value="HYBRID SIGNAL TRANSDUCTION HISTIDINE KINASE C"/>
    <property type="match status" value="1"/>
</dbReference>
<dbReference type="EC" id="2.7.13.3" evidence="2"/>
<keyword evidence="3" id="KW-0597">Phosphoprotein</keyword>
<keyword evidence="6" id="KW-0472">Membrane</keyword>
<dbReference type="Gene3D" id="1.10.287.130">
    <property type="match status" value="1"/>
</dbReference>
<reference evidence="9 10" key="1">
    <citation type="submission" date="2019-11" db="EMBL/GenBank/DDBJ databases">
        <authorList>
            <person name="Im W.T."/>
        </authorList>
    </citation>
    <scope>NUCLEOTIDE SEQUENCE [LARGE SCALE GENOMIC DNA]</scope>
    <source>
        <strain evidence="9 10">SB-02</strain>
    </source>
</reference>
<feature type="repeat" description="TPR" evidence="4">
    <location>
        <begin position="86"/>
        <end position="119"/>
    </location>
</feature>
<dbReference type="PRINTS" id="PR00344">
    <property type="entry name" value="BCTRLSENSOR"/>
</dbReference>
<evidence type="ECO:0000259" key="8">
    <source>
        <dbReference type="PROSITE" id="PS50109"/>
    </source>
</evidence>
<comment type="catalytic activity">
    <reaction evidence="1">
        <text>ATP + protein L-histidine = ADP + protein N-phospho-L-histidine.</text>
        <dbReference type="EC" id="2.7.13.3"/>
    </reaction>
</comment>
<name>A0A6I6GEE9_9BACT</name>
<dbReference type="Proteomes" id="UP000426027">
    <property type="component" value="Chromosome"/>
</dbReference>
<accession>A0A6I6GEE9</accession>
<dbReference type="SUPFAM" id="SSF55874">
    <property type="entry name" value="ATPase domain of HSP90 chaperone/DNA topoisomerase II/histidine kinase"/>
    <property type="match status" value="1"/>
</dbReference>
<dbReference type="InterPro" id="IPR036097">
    <property type="entry name" value="HisK_dim/P_sf"/>
</dbReference>
<dbReference type="SMART" id="SM00387">
    <property type="entry name" value="HATPase_c"/>
    <property type="match status" value="1"/>
</dbReference>
<dbReference type="SUPFAM" id="SSF48452">
    <property type="entry name" value="TPR-like"/>
    <property type="match status" value="1"/>
</dbReference>
<dbReference type="PROSITE" id="PS50109">
    <property type="entry name" value="HIS_KIN"/>
    <property type="match status" value="1"/>
</dbReference>
<keyword evidence="6" id="KW-0812">Transmembrane</keyword>
<evidence type="ECO:0000313" key="10">
    <source>
        <dbReference type="Proteomes" id="UP000426027"/>
    </source>
</evidence>
<dbReference type="PROSITE" id="PS50293">
    <property type="entry name" value="TPR_REGION"/>
    <property type="match status" value="1"/>
</dbReference>
<feature type="coiled-coil region" evidence="5">
    <location>
        <begin position="380"/>
        <end position="410"/>
    </location>
</feature>
<keyword evidence="7" id="KW-0732">Signal</keyword>
<dbReference type="RefSeq" id="WP_157475884.1">
    <property type="nucleotide sequence ID" value="NZ_CP046566.1"/>
</dbReference>
<dbReference type="GO" id="GO:0000155">
    <property type="term" value="F:phosphorelay sensor kinase activity"/>
    <property type="evidence" value="ECO:0007669"/>
    <property type="project" value="InterPro"/>
</dbReference>
<dbReference type="PROSITE" id="PS50005">
    <property type="entry name" value="TPR"/>
    <property type="match status" value="3"/>
</dbReference>
<sequence length="631" mass="70725">MKSCIISIYLLCLFAISFSAKAQQTTSTLDSLVLLLEKHPDADSIRQQALQDLGALYQDVDNKRSAQYYLQAAELAQHLGLALPEWRAWYNLGYSHFSAGNYKDAIEYYLKAIRIAEKEQYKSRLANSYMSLGNVFMEMGDFKKAKSYHDQSAAVYIRNNDTLGLASYYNEIGLGFSRQKQLDSAAAYFNKGLVLARQINDGLMQADLLSNLGLNYKKQQRYPEALALLKEAWWLGPQHYNTPDYKAALLNNLGAGYMVNRMYDSAKAAYFASIAYSKESGSKASEMENYRNLGELFSMMNQPDSQLAYMQQYYALKDSLLNADIKTAITQKEADYRIDKKQAEVDAEKRNRNWLLALVGLSLLAGAAVYVAWRQTNRSNKQLLELNEHISAQKNQLEKLNALKDRLMSIISHDLRNPLATIQTFFDMSTSGDLSAEQLKPLQQHTSNVVQNTSHMLDNLLLWANLQVRQEQPVLKPIAINHLPAEVAAQVQPQADKKDIQIEVHVPAQTIQVLAQEEMLRIVLRNLLTNAVKFSRPNSAIQLLLKEENGAAVLSVKDNGVGMTPDQLNALIQQTNNSTTAGTGNEKGSGLGVFLVHELLKPMQGRLEIESAQHEGSVFSVRIPLLQTAKA</sequence>
<evidence type="ECO:0000256" key="2">
    <source>
        <dbReference type="ARBA" id="ARBA00012438"/>
    </source>
</evidence>
<evidence type="ECO:0000256" key="7">
    <source>
        <dbReference type="SAM" id="SignalP"/>
    </source>
</evidence>
<evidence type="ECO:0000256" key="6">
    <source>
        <dbReference type="SAM" id="Phobius"/>
    </source>
</evidence>
<dbReference type="InterPro" id="IPR011990">
    <property type="entry name" value="TPR-like_helical_dom_sf"/>
</dbReference>
<feature type="signal peptide" evidence="7">
    <location>
        <begin position="1"/>
        <end position="22"/>
    </location>
</feature>
<evidence type="ECO:0000256" key="1">
    <source>
        <dbReference type="ARBA" id="ARBA00000085"/>
    </source>
</evidence>
<dbReference type="Gene3D" id="1.25.40.10">
    <property type="entry name" value="Tetratricopeptide repeat domain"/>
    <property type="match status" value="2"/>
</dbReference>
<dbReference type="PANTHER" id="PTHR43547">
    <property type="entry name" value="TWO-COMPONENT HISTIDINE KINASE"/>
    <property type="match status" value="1"/>
</dbReference>